<dbReference type="Pfam" id="PF02141">
    <property type="entry name" value="DENN"/>
    <property type="match status" value="1"/>
</dbReference>
<protein>
    <submittedName>
        <fullName evidence="2">C-myc promoter-binding protein</fullName>
    </submittedName>
</protein>
<dbReference type="InterPro" id="IPR001194">
    <property type="entry name" value="cDENN_dom"/>
</dbReference>
<dbReference type="STRING" id="407821.A0A087TXB6"/>
<dbReference type="InterPro" id="IPR051696">
    <property type="entry name" value="DENN_Domain_GEFs"/>
</dbReference>
<dbReference type="Proteomes" id="UP000054359">
    <property type="component" value="Unassembled WGS sequence"/>
</dbReference>
<proteinExistence type="predicted"/>
<dbReference type="GO" id="GO:0032483">
    <property type="term" value="P:regulation of Rab protein signal transduction"/>
    <property type="evidence" value="ECO:0007669"/>
    <property type="project" value="TreeGrafter"/>
</dbReference>
<name>A0A087TXB6_STEMI</name>
<dbReference type="InterPro" id="IPR037516">
    <property type="entry name" value="Tripartite_DENN"/>
</dbReference>
<dbReference type="GO" id="GO:0031410">
    <property type="term" value="C:cytoplasmic vesicle"/>
    <property type="evidence" value="ECO:0007669"/>
    <property type="project" value="TreeGrafter"/>
</dbReference>
<feature type="non-terminal residue" evidence="2">
    <location>
        <position position="142"/>
    </location>
</feature>
<reference evidence="2 3" key="1">
    <citation type="submission" date="2013-11" db="EMBL/GenBank/DDBJ databases">
        <title>Genome sequencing of Stegodyphus mimosarum.</title>
        <authorList>
            <person name="Bechsgaard J."/>
        </authorList>
    </citation>
    <scope>NUCLEOTIDE SEQUENCE [LARGE SCALE GENOMIC DNA]</scope>
</reference>
<dbReference type="PANTHER" id="PTHR12296">
    <property type="entry name" value="DENN DOMAIN-CONTAINING PROTEIN 4"/>
    <property type="match status" value="1"/>
</dbReference>
<evidence type="ECO:0000313" key="3">
    <source>
        <dbReference type="Proteomes" id="UP000054359"/>
    </source>
</evidence>
<organism evidence="2 3">
    <name type="scientific">Stegodyphus mimosarum</name>
    <name type="common">African social velvet spider</name>
    <dbReference type="NCBI Taxonomy" id="407821"/>
    <lineage>
        <taxon>Eukaryota</taxon>
        <taxon>Metazoa</taxon>
        <taxon>Ecdysozoa</taxon>
        <taxon>Arthropoda</taxon>
        <taxon>Chelicerata</taxon>
        <taxon>Arachnida</taxon>
        <taxon>Araneae</taxon>
        <taxon>Araneomorphae</taxon>
        <taxon>Entelegynae</taxon>
        <taxon>Eresoidea</taxon>
        <taxon>Eresidae</taxon>
        <taxon>Stegodyphus</taxon>
    </lineage>
</organism>
<dbReference type="PANTHER" id="PTHR12296:SF30">
    <property type="entry name" value="DENN DOMAIN-CONTAINING PROTEIN CRAG"/>
    <property type="match status" value="1"/>
</dbReference>
<dbReference type="GO" id="GO:0005085">
    <property type="term" value="F:guanyl-nucleotide exchange factor activity"/>
    <property type="evidence" value="ECO:0007669"/>
    <property type="project" value="UniProtKB-ARBA"/>
</dbReference>
<dbReference type="EMBL" id="KK117179">
    <property type="protein sequence ID" value="KFM69755.1"/>
    <property type="molecule type" value="Genomic_DNA"/>
</dbReference>
<dbReference type="AlphaFoldDB" id="A0A087TXB6"/>
<dbReference type="InterPro" id="IPR005113">
    <property type="entry name" value="uDENN_dom"/>
</dbReference>
<dbReference type="Pfam" id="PF03456">
    <property type="entry name" value="uDENN"/>
    <property type="match status" value="1"/>
</dbReference>
<sequence length="142" mass="16626">MGATIECWPKKAQHPKPVFSTFVLTSYSAEKVYGAAVTFYEAFPEVKLNDEMKVQLNYVTDEHRKTKCLQTNKSICLLSRWPFFDTFEKFLRYLHRMSITGPHRVPLERIISHFMLEVPFPSVQRPRILIQLSDYTITLAQP</sequence>
<evidence type="ECO:0000313" key="2">
    <source>
        <dbReference type="EMBL" id="KFM69755.1"/>
    </source>
</evidence>
<dbReference type="OMA" id="MSITGPH"/>
<dbReference type="PROSITE" id="PS50211">
    <property type="entry name" value="DENN"/>
    <property type="match status" value="1"/>
</dbReference>
<dbReference type="Gene3D" id="3.30.450.200">
    <property type="match status" value="1"/>
</dbReference>
<gene>
    <name evidence="2" type="ORF">X975_08720</name>
</gene>
<feature type="domain" description="UDENN" evidence="1">
    <location>
        <begin position="1"/>
        <end position="142"/>
    </location>
</feature>
<accession>A0A087TXB6</accession>
<evidence type="ECO:0000259" key="1">
    <source>
        <dbReference type="PROSITE" id="PS50211"/>
    </source>
</evidence>
<keyword evidence="3" id="KW-1185">Reference proteome</keyword>
<dbReference type="OrthoDB" id="75250at2759"/>